<dbReference type="EMBL" id="JACIGK010000001">
    <property type="protein sequence ID" value="MBB4264431.1"/>
    <property type="molecule type" value="Genomic_DNA"/>
</dbReference>
<name>A0A7W6R9J7_9PROT</name>
<dbReference type="Proteomes" id="UP000554286">
    <property type="component" value="Unassembled WGS sequence"/>
</dbReference>
<evidence type="ECO:0008006" key="3">
    <source>
        <dbReference type="Google" id="ProtNLM"/>
    </source>
</evidence>
<organism evidence="1 2">
    <name type="scientific">Roseospira visakhapatnamensis</name>
    <dbReference type="NCBI Taxonomy" id="390880"/>
    <lineage>
        <taxon>Bacteria</taxon>
        <taxon>Pseudomonadati</taxon>
        <taxon>Pseudomonadota</taxon>
        <taxon>Alphaproteobacteria</taxon>
        <taxon>Rhodospirillales</taxon>
        <taxon>Rhodospirillaceae</taxon>
        <taxon>Roseospira</taxon>
    </lineage>
</organism>
<protein>
    <recommendedName>
        <fullName evidence="3">Flagellin</fullName>
    </recommendedName>
</protein>
<dbReference type="SUPFAM" id="SSF64518">
    <property type="entry name" value="Phase 1 flagellin"/>
    <property type="match status" value="1"/>
</dbReference>
<evidence type="ECO:0000313" key="2">
    <source>
        <dbReference type="Proteomes" id="UP000554286"/>
    </source>
</evidence>
<dbReference type="RefSeq" id="WP_184042078.1">
    <property type="nucleotide sequence ID" value="NZ_JACIGK010000001.1"/>
</dbReference>
<gene>
    <name evidence="1" type="ORF">GGD89_000037</name>
</gene>
<comment type="caution">
    <text evidence="1">The sequence shown here is derived from an EMBL/GenBank/DDBJ whole genome shotgun (WGS) entry which is preliminary data.</text>
</comment>
<evidence type="ECO:0000313" key="1">
    <source>
        <dbReference type="EMBL" id="MBB4264431.1"/>
    </source>
</evidence>
<sequence>MMSIATRVGTFAQRGSLVQQMMMIQKRLYEADVQLNTEKKSQDYAGISGDSFRLVTLENDKTRTQRFIQTNTIANTRLESMAAATDAVDKRIRTMRSELQALTNQTFSNPLNQGQLDNLEDIQVRAFAAMQDVADYLNTKLDGRYLFAGGRTSEPPVDLAFTTLNSFQATYDGANITFPVTRAANVPDIALSNNEHGGLTFAAGPPSTITATTAASVNGIQPGTLIRLDDPDIGDTQFTVTANDGAGVLTITPSLTGPQAVTLNADAADATLQTVSYYGGDSLVIEHRVSDTRTIDLGLNAKAAGFEKAIRALGILAQGGLDASDTTTAAGTTGTLTFANGTSSVTAATAGSFDGLAIGSSITFPGTALNNAQTFTITGNDGTTLTLDPPPNNEAAVASDAVSNNLGRLDYALRLLGDAIEHDSSFTQEQSGDLEGVARTIGMHQVTLNRAIKEDQGYEVFLETRQTDIENVNLIEVGVRLQDEANALQMSFQAYARISQLSLQDYL</sequence>
<accession>A0A7W6R9J7</accession>
<proteinExistence type="predicted"/>
<keyword evidence="2" id="KW-1185">Reference proteome</keyword>
<dbReference type="AlphaFoldDB" id="A0A7W6R9J7"/>
<reference evidence="1 2" key="1">
    <citation type="submission" date="2020-08" db="EMBL/GenBank/DDBJ databases">
        <title>Genome sequencing of Purple Non-Sulfur Bacteria from various extreme environments.</title>
        <authorList>
            <person name="Mayer M."/>
        </authorList>
    </citation>
    <scope>NUCLEOTIDE SEQUENCE [LARGE SCALE GENOMIC DNA]</scope>
    <source>
        <strain evidence="1 2">JA131</strain>
    </source>
</reference>